<keyword evidence="13" id="KW-1185">Reference proteome</keyword>
<keyword evidence="4 8" id="KW-0479">Metal-binding</keyword>
<dbReference type="Gene3D" id="1.10.630.10">
    <property type="entry name" value="Cytochrome P450"/>
    <property type="match status" value="1"/>
</dbReference>
<evidence type="ECO:0000256" key="3">
    <source>
        <dbReference type="ARBA" id="ARBA00022617"/>
    </source>
</evidence>
<feature type="compositionally biased region" description="Low complexity" evidence="10">
    <location>
        <begin position="74"/>
        <end position="86"/>
    </location>
</feature>
<accession>A0A834R7N7</accession>
<evidence type="ECO:0000313" key="12">
    <source>
        <dbReference type="EnsemblMetazoa" id="KAF7488873.1"/>
    </source>
</evidence>
<evidence type="ECO:0000256" key="2">
    <source>
        <dbReference type="ARBA" id="ARBA00010617"/>
    </source>
</evidence>
<evidence type="ECO:0000256" key="6">
    <source>
        <dbReference type="ARBA" id="ARBA00023004"/>
    </source>
</evidence>
<feature type="binding site" description="axial binding residue" evidence="8">
    <location>
        <position position="554"/>
    </location>
    <ligand>
        <name>heme</name>
        <dbReference type="ChEBI" id="CHEBI:30413"/>
    </ligand>
    <ligandPart>
        <name>Fe</name>
        <dbReference type="ChEBI" id="CHEBI:18248"/>
    </ligandPart>
</feature>
<gene>
    <name evidence="11" type="ORF">SSS_6621</name>
</gene>
<dbReference type="InterPro" id="IPR001128">
    <property type="entry name" value="Cyt_P450"/>
</dbReference>
<evidence type="ECO:0000256" key="1">
    <source>
        <dbReference type="ARBA" id="ARBA00001971"/>
    </source>
</evidence>
<comment type="similarity">
    <text evidence="2 9">Belongs to the cytochrome P450 family.</text>
</comment>
<keyword evidence="7 9" id="KW-0503">Monooxygenase</keyword>
<comment type="cofactor">
    <cofactor evidence="1 8">
        <name>heme</name>
        <dbReference type="ChEBI" id="CHEBI:30413"/>
    </cofactor>
</comment>
<dbReference type="AlphaFoldDB" id="A0A834R7N7"/>
<dbReference type="InterPro" id="IPR050479">
    <property type="entry name" value="CYP11_CYP27_families"/>
</dbReference>
<sequence length="606" mass="69577">MFSRPFSRVVLSESITSDFTNCFRKAFRLNRIGNGTGCLSNRLIENTKTITNILMNNTGHSLLNDPNNKQHRQSSSLSISTMTPSSKPSTIEVNSNEKLSHSKCPYHQQSSSQFDKNSRPASLLRDGVYETIRSFKEIPSPQGLPIFGTLFDLIKAGGAEYVHQYCDKRHRMLGPIFREKLGNVEAVFVSDANLVQKIYQNEGKYPRHMVPEPWIIYNQNKGVQRGLFFMEGEEWSQRRSELNKVFLKSDVIDQYANVFNQIVSDVLDIWSTRLNRIDGDNILVDDLEKELYNWSIESLGTMIFGRRLGCIANISQNASPNIHEFVHCVQQIFIESANMQLIPAKLANLLRLPMWNRFEIAAGKALDLANQYVEENAKQIDIKCQQNGGIIQQIFKNSEIKLDEISRIVVDLFIAAADTTSHATQWALYLLSRHKNVQDRLFEEIVSITNGEEINERHLQKLPYVKGIIKESLRLYPVAPFLTRYLSEDLILGGYRVPKDKLVVISLFTSGRNEEYFGEPERFQPERWLRDESGRNKVQNSFACLPFGLGPRSCIGRRVAEIQMQFLLSRIVQRFHIAPTSDEEIDIKLRMITTPEKSIDLILRHR</sequence>
<evidence type="ECO:0000256" key="9">
    <source>
        <dbReference type="RuleBase" id="RU000461"/>
    </source>
</evidence>
<evidence type="ECO:0000313" key="13">
    <source>
        <dbReference type="Proteomes" id="UP000070412"/>
    </source>
</evidence>
<dbReference type="GO" id="GO:0005506">
    <property type="term" value="F:iron ion binding"/>
    <property type="evidence" value="ECO:0007669"/>
    <property type="project" value="InterPro"/>
</dbReference>
<dbReference type="InterPro" id="IPR017972">
    <property type="entry name" value="Cyt_P450_CS"/>
</dbReference>
<feature type="region of interest" description="Disordered" evidence="10">
    <location>
        <begin position="61"/>
        <end position="119"/>
    </location>
</feature>
<dbReference type="EMBL" id="WVUK01000065">
    <property type="protein sequence ID" value="KAF7488873.1"/>
    <property type="molecule type" value="Genomic_DNA"/>
</dbReference>
<keyword evidence="3 8" id="KW-0349">Heme</keyword>
<reference evidence="11" key="2">
    <citation type="submission" date="2020-01" db="EMBL/GenBank/DDBJ databases">
        <authorList>
            <person name="Korhonen P.K.K."/>
            <person name="Guangxu M.G."/>
            <person name="Wang T.W."/>
            <person name="Stroehlein A.J.S."/>
            <person name="Young N.D."/>
            <person name="Ang C.-S.A."/>
            <person name="Fernando D.W.F."/>
            <person name="Lu H.L."/>
            <person name="Taylor S.T."/>
            <person name="Ehtesham M.E.M."/>
            <person name="Najaraj S.H.N."/>
            <person name="Harsha G.H.G."/>
            <person name="Madugundu A.M."/>
            <person name="Renuse S.R."/>
            <person name="Holt D.H."/>
            <person name="Pandey A.P."/>
            <person name="Papenfuss A.P."/>
            <person name="Gasser R.B.G."/>
            <person name="Fischer K.F."/>
        </authorList>
    </citation>
    <scope>NUCLEOTIDE SEQUENCE</scope>
    <source>
        <strain evidence="11">SSS_KF_BRIS2020</strain>
    </source>
</reference>
<dbReference type="PRINTS" id="PR00385">
    <property type="entry name" value="P450"/>
</dbReference>
<dbReference type="OrthoDB" id="3945418at2759"/>
<dbReference type="InterPro" id="IPR036396">
    <property type="entry name" value="Cyt_P450_sf"/>
</dbReference>
<name>A0A834R7N7_SARSC</name>
<dbReference type="InterPro" id="IPR002401">
    <property type="entry name" value="Cyt_P450_E_grp-I"/>
</dbReference>
<evidence type="ECO:0000256" key="5">
    <source>
        <dbReference type="ARBA" id="ARBA00023002"/>
    </source>
</evidence>
<evidence type="ECO:0000256" key="10">
    <source>
        <dbReference type="SAM" id="MobiDB-lite"/>
    </source>
</evidence>
<dbReference type="GO" id="GO:0004497">
    <property type="term" value="F:monooxygenase activity"/>
    <property type="evidence" value="ECO:0007669"/>
    <property type="project" value="UniProtKB-KW"/>
</dbReference>
<organism evidence="11">
    <name type="scientific">Sarcoptes scabiei</name>
    <name type="common">Itch mite</name>
    <name type="synonym">Acarus scabiei</name>
    <dbReference type="NCBI Taxonomy" id="52283"/>
    <lineage>
        <taxon>Eukaryota</taxon>
        <taxon>Metazoa</taxon>
        <taxon>Ecdysozoa</taxon>
        <taxon>Arthropoda</taxon>
        <taxon>Chelicerata</taxon>
        <taxon>Arachnida</taxon>
        <taxon>Acari</taxon>
        <taxon>Acariformes</taxon>
        <taxon>Sarcoptiformes</taxon>
        <taxon>Astigmata</taxon>
        <taxon>Psoroptidia</taxon>
        <taxon>Sarcoptoidea</taxon>
        <taxon>Sarcoptidae</taxon>
        <taxon>Sarcoptinae</taxon>
        <taxon>Sarcoptes</taxon>
    </lineage>
</organism>
<dbReference type="SUPFAM" id="SSF48264">
    <property type="entry name" value="Cytochrome P450"/>
    <property type="match status" value="1"/>
</dbReference>
<keyword evidence="5 9" id="KW-0560">Oxidoreductase</keyword>
<dbReference type="Proteomes" id="UP000070412">
    <property type="component" value="Unassembled WGS sequence"/>
</dbReference>
<evidence type="ECO:0000256" key="7">
    <source>
        <dbReference type="ARBA" id="ARBA00023033"/>
    </source>
</evidence>
<dbReference type="EnsemblMetazoa" id="SSS_6621s_mrna">
    <property type="protein sequence ID" value="KAF7488873.1"/>
    <property type="gene ID" value="SSS_6621"/>
</dbReference>
<proteinExistence type="inferred from homology"/>
<dbReference type="CDD" id="cd11054">
    <property type="entry name" value="CYP24A1-like"/>
    <property type="match status" value="1"/>
</dbReference>
<dbReference type="PANTHER" id="PTHR24279">
    <property type="entry name" value="CYTOCHROME P450"/>
    <property type="match status" value="1"/>
</dbReference>
<dbReference type="GO" id="GO:0020037">
    <property type="term" value="F:heme binding"/>
    <property type="evidence" value="ECO:0007669"/>
    <property type="project" value="InterPro"/>
</dbReference>
<evidence type="ECO:0000256" key="4">
    <source>
        <dbReference type="ARBA" id="ARBA00022723"/>
    </source>
</evidence>
<dbReference type="PRINTS" id="PR00463">
    <property type="entry name" value="EP450I"/>
</dbReference>
<dbReference type="OMA" id="VLPERWC"/>
<keyword evidence="6 8" id="KW-0408">Iron</keyword>
<dbReference type="PANTHER" id="PTHR24279:SF120">
    <property type="entry name" value="CYTOCHROME P450"/>
    <property type="match status" value="1"/>
</dbReference>
<dbReference type="Pfam" id="PF00067">
    <property type="entry name" value="p450"/>
    <property type="match status" value="1"/>
</dbReference>
<dbReference type="PROSITE" id="PS00086">
    <property type="entry name" value="CYTOCHROME_P450"/>
    <property type="match status" value="1"/>
</dbReference>
<feature type="compositionally biased region" description="Polar residues" evidence="10">
    <location>
        <begin position="87"/>
        <end position="97"/>
    </location>
</feature>
<protein>
    <submittedName>
        <fullName evidence="11">Mitochondrial cytochrome P450 -like protein</fullName>
    </submittedName>
</protein>
<evidence type="ECO:0000256" key="8">
    <source>
        <dbReference type="PIRSR" id="PIRSR602401-1"/>
    </source>
</evidence>
<reference evidence="13" key="1">
    <citation type="journal article" date="2020" name="PLoS Negl. Trop. Dis.">
        <title>High-quality nuclear genome for Sarcoptes scabiei-A critical resource for a neglected parasite.</title>
        <authorList>
            <person name="Korhonen P.K."/>
            <person name="Gasser R.B."/>
            <person name="Ma G."/>
            <person name="Wang T."/>
            <person name="Stroehlein A.J."/>
            <person name="Young N.D."/>
            <person name="Ang C.S."/>
            <person name="Fernando D.D."/>
            <person name="Lu H.C."/>
            <person name="Taylor S."/>
            <person name="Reynolds S.L."/>
            <person name="Mofiz E."/>
            <person name="Najaraj S.H."/>
            <person name="Gowda H."/>
            <person name="Madugundu A."/>
            <person name="Renuse S."/>
            <person name="Holt D."/>
            <person name="Pandey A."/>
            <person name="Papenfuss A.T."/>
            <person name="Fischer K."/>
        </authorList>
    </citation>
    <scope>NUCLEOTIDE SEQUENCE [LARGE SCALE GENOMIC DNA]</scope>
</reference>
<dbReference type="GO" id="GO:0016705">
    <property type="term" value="F:oxidoreductase activity, acting on paired donors, with incorporation or reduction of molecular oxygen"/>
    <property type="evidence" value="ECO:0007669"/>
    <property type="project" value="InterPro"/>
</dbReference>
<evidence type="ECO:0000313" key="11">
    <source>
        <dbReference type="EMBL" id="KAF7488873.1"/>
    </source>
</evidence>
<reference evidence="12" key="3">
    <citation type="submission" date="2022-06" db="UniProtKB">
        <authorList>
            <consortium name="EnsemblMetazoa"/>
        </authorList>
    </citation>
    <scope>IDENTIFICATION</scope>
</reference>